<accession>A0AAE3Y665</accession>
<proteinExistence type="predicted"/>
<dbReference type="RefSeq" id="WP_047494837.1">
    <property type="nucleotide sequence ID" value="NZ_JALGCC010000001.1"/>
</dbReference>
<evidence type="ECO:0000313" key="1">
    <source>
        <dbReference type="EMBL" id="MDR6524772.1"/>
    </source>
</evidence>
<name>A0AAE3Y665_9FLAO</name>
<dbReference type="Proteomes" id="UP001184861">
    <property type="component" value="Unassembled WGS sequence"/>
</dbReference>
<protein>
    <submittedName>
        <fullName evidence="1">Uncharacterized protein</fullName>
    </submittedName>
</protein>
<sequence>MMILLGVSQVKAQRFELKKPDNPAKCASIKEGRFVRVDYPAGIWNMTIKDNVQTEYFNNGKDYIKSSLVFLNDCSYKAIVIEKTAQNDRIKVGDVFSNIITKTQDNYLQIQTRIGNSQIELIYAKAKSK</sequence>
<organism evidence="1 2">
    <name type="scientific">Chryseobacterium rhizosphaerae</name>
    <dbReference type="NCBI Taxonomy" id="395937"/>
    <lineage>
        <taxon>Bacteria</taxon>
        <taxon>Pseudomonadati</taxon>
        <taxon>Bacteroidota</taxon>
        <taxon>Flavobacteriia</taxon>
        <taxon>Flavobacteriales</taxon>
        <taxon>Weeksellaceae</taxon>
        <taxon>Chryseobacterium group</taxon>
        <taxon>Chryseobacterium</taxon>
    </lineage>
</organism>
<comment type="caution">
    <text evidence="1">The sequence shown here is derived from an EMBL/GenBank/DDBJ whole genome shotgun (WGS) entry which is preliminary data.</text>
</comment>
<gene>
    <name evidence="1" type="ORF">J2787_000142</name>
</gene>
<dbReference type="EMBL" id="JAVDQY010000001">
    <property type="protein sequence ID" value="MDR6524772.1"/>
    <property type="molecule type" value="Genomic_DNA"/>
</dbReference>
<evidence type="ECO:0000313" key="2">
    <source>
        <dbReference type="Proteomes" id="UP001184861"/>
    </source>
</evidence>
<dbReference type="AlphaFoldDB" id="A0AAE3Y665"/>
<reference evidence="1" key="1">
    <citation type="submission" date="2023-07" db="EMBL/GenBank/DDBJ databases">
        <title>Sorghum-associated microbial communities from plants grown in Nebraska, USA.</title>
        <authorList>
            <person name="Schachtman D."/>
        </authorList>
    </citation>
    <scope>NUCLEOTIDE SEQUENCE</scope>
    <source>
        <strain evidence="1">DS2360</strain>
    </source>
</reference>